<proteinExistence type="predicted"/>
<dbReference type="Gene3D" id="1.10.357.10">
    <property type="entry name" value="Tetracycline Repressor, domain 2"/>
    <property type="match status" value="1"/>
</dbReference>
<evidence type="ECO:0000259" key="5">
    <source>
        <dbReference type="PROSITE" id="PS50977"/>
    </source>
</evidence>
<dbReference type="PROSITE" id="PS50977">
    <property type="entry name" value="HTH_TETR_2"/>
    <property type="match status" value="1"/>
</dbReference>
<keyword evidence="7" id="KW-1185">Reference proteome</keyword>
<keyword evidence="3" id="KW-0804">Transcription</keyword>
<evidence type="ECO:0000256" key="4">
    <source>
        <dbReference type="PROSITE-ProRule" id="PRU00335"/>
    </source>
</evidence>
<protein>
    <submittedName>
        <fullName evidence="6">Transcriptional regulator, TetR family</fullName>
    </submittedName>
</protein>
<dbReference type="InterPro" id="IPR041347">
    <property type="entry name" value="MftR_C"/>
</dbReference>
<dbReference type="Pfam" id="PF00440">
    <property type="entry name" value="TetR_N"/>
    <property type="match status" value="1"/>
</dbReference>
<gene>
    <name evidence="6" type="ORF">AHOG_12645</name>
</gene>
<dbReference type="PANTHER" id="PTHR30055:SF238">
    <property type="entry name" value="MYCOFACTOCIN BIOSYNTHESIS TRANSCRIPTIONAL REGULATOR MFTR-RELATED"/>
    <property type="match status" value="1"/>
</dbReference>
<organism evidence="6 7">
    <name type="scientific">Actinoalloteichus hoggarensis</name>
    <dbReference type="NCBI Taxonomy" id="1470176"/>
    <lineage>
        <taxon>Bacteria</taxon>
        <taxon>Bacillati</taxon>
        <taxon>Actinomycetota</taxon>
        <taxon>Actinomycetes</taxon>
        <taxon>Pseudonocardiales</taxon>
        <taxon>Pseudonocardiaceae</taxon>
        <taxon>Actinoalloteichus</taxon>
    </lineage>
</organism>
<evidence type="ECO:0000313" key="6">
    <source>
        <dbReference type="EMBL" id="ASO20172.1"/>
    </source>
</evidence>
<accession>A0A221W2X4</accession>
<sequence>MTTMLSVHDICRQRTIVVLRLRSQSDTFSRSRGYHADMSTPGLRERKKQRTKEALTAAAYTSFLRKGFDATTIDEIAEAVDVSSRTFFRYFASKEDVALAPLGAQVDAVLRGFAARPADESVITALRRAVVEIVHSYEDGTAGEEQQRHRAMQTLLVRNPTLKAYCLEQSTARLEELAALVGTRMGVTPAEDPRPHLVASVVLCAVRTTVDAWQAVRPDTPTSVLAAQAFDLLAEGLDYPAAAARP</sequence>
<dbReference type="InterPro" id="IPR050109">
    <property type="entry name" value="HTH-type_TetR-like_transc_reg"/>
</dbReference>
<dbReference type="SUPFAM" id="SSF46689">
    <property type="entry name" value="Homeodomain-like"/>
    <property type="match status" value="1"/>
</dbReference>
<evidence type="ECO:0000256" key="3">
    <source>
        <dbReference type="ARBA" id="ARBA00023163"/>
    </source>
</evidence>
<dbReference type="KEGG" id="ahg:AHOG_12645"/>
<dbReference type="GO" id="GO:0000976">
    <property type="term" value="F:transcription cis-regulatory region binding"/>
    <property type="evidence" value="ECO:0007669"/>
    <property type="project" value="TreeGrafter"/>
</dbReference>
<evidence type="ECO:0000256" key="2">
    <source>
        <dbReference type="ARBA" id="ARBA00023125"/>
    </source>
</evidence>
<feature type="DNA-binding region" description="H-T-H motif" evidence="4">
    <location>
        <begin position="72"/>
        <end position="91"/>
    </location>
</feature>
<dbReference type="PANTHER" id="PTHR30055">
    <property type="entry name" value="HTH-TYPE TRANSCRIPTIONAL REGULATOR RUTR"/>
    <property type="match status" value="1"/>
</dbReference>
<dbReference type="InterPro" id="IPR001647">
    <property type="entry name" value="HTH_TetR"/>
</dbReference>
<reference evidence="6 7" key="1">
    <citation type="submission" date="2017-07" db="EMBL/GenBank/DDBJ databases">
        <title>Complete genome sequence of Actinoalloteichus hoggarensis DSM 45943, type strain of Actinoalloteichus hoggarensis.</title>
        <authorList>
            <person name="Ruckert C."/>
            <person name="Nouioui I."/>
            <person name="Willmese J."/>
            <person name="van Wezel G."/>
            <person name="Klenk H.-P."/>
            <person name="Kalinowski J."/>
            <person name="Zotchev S.B."/>
        </authorList>
    </citation>
    <scope>NUCLEOTIDE SEQUENCE [LARGE SCALE GENOMIC DNA]</scope>
    <source>
        <strain evidence="6 7">DSM 45943</strain>
    </source>
</reference>
<evidence type="ECO:0000313" key="7">
    <source>
        <dbReference type="Proteomes" id="UP000204221"/>
    </source>
</evidence>
<dbReference type="Proteomes" id="UP000204221">
    <property type="component" value="Chromosome"/>
</dbReference>
<dbReference type="PROSITE" id="PS01081">
    <property type="entry name" value="HTH_TETR_1"/>
    <property type="match status" value="1"/>
</dbReference>
<dbReference type="InterPro" id="IPR023772">
    <property type="entry name" value="DNA-bd_HTH_TetR-type_CS"/>
</dbReference>
<feature type="domain" description="HTH tetR-type" evidence="5">
    <location>
        <begin position="49"/>
        <end position="109"/>
    </location>
</feature>
<dbReference type="InterPro" id="IPR009057">
    <property type="entry name" value="Homeodomain-like_sf"/>
</dbReference>
<name>A0A221W2X4_9PSEU</name>
<dbReference type="GO" id="GO:0003700">
    <property type="term" value="F:DNA-binding transcription factor activity"/>
    <property type="evidence" value="ECO:0007669"/>
    <property type="project" value="TreeGrafter"/>
</dbReference>
<keyword evidence="1" id="KW-0805">Transcription regulation</keyword>
<keyword evidence="2 4" id="KW-0238">DNA-binding</keyword>
<dbReference type="Pfam" id="PF17754">
    <property type="entry name" value="TetR_C_14"/>
    <property type="match status" value="1"/>
</dbReference>
<dbReference type="Gene3D" id="1.10.10.60">
    <property type="entry name" value="Homeodomain-like"/>
    <property type="match status" value="1"/>
</dbReference>
<dbReference type="AlphaFoldDB" id="A0A221W2X4"/>
<dbReference type="EMBL" id="CP022521">
    <property type="protein sequence ID" value="ASO20172.1"/>
    <property type="molecule type" value="Genomic_DNA"/>
</dbReference>
<evidence type="ECO:0000256" key="1">
    <source>
        <dbReference type="ARBA" id="ARBA00023015"/>
    </source>
</evidence>